<name>A0A7S0DL37_9EUKA</name>
<dbReference type="SUPFAM" id="SSF51306">
    <property type="entry name" value="LexA/Signal peptidase"/>
    <property type="match status" value="1"/>
</dbReference>
<keyword evidence="3 11" id="KW-0645">Protease</keyword>
<dbReference type="Gene3D" id="2.10.109.10">
    <property type="entry name" value="Umud Fragment, subunit A"/>
    <property type="match status" value="1"/>
</dbReference>
<evidence type="ECO:0000259" key="12">
    <source>
        <dbReference type="Pfam" id="PF10502"/>
    </source>
</evidence>
<keyword evidence="5 11" id="KW-0999">Mitochondrion inner membrane</keyword>
<comment type="subcellular location">
    <subcellularLocation>
        <location evidence="1">Mitochondrion inner membrane</location>
        <topology evidence="1">Single-pass membrane protein</topology>
    </subcellularLocation>
</comment>
<feature type="active site" evidence="10">
    <location>
        <position position="83"/>
    </location>
</feature>
<dbReference type="InterPro" id="IPR037730">
    <property type="entry name" value="IMP2"/>
</dbReference>
<gene>
    <name evidence="13" type="ORF">LAMO00422_LOCUS17252</name>
</gene>
<feature type="domain" description="Peptidase S26" evidence="12">
    <location>
        <begin position="8"/>
        <end position="97"/>
    </location>
</feature>
<dbReference type="CDD" id="cd06530">
    <property type="entry name" value="S26_SPase_I"/>
    <property type="match status" value="1"/>
</dbReference>
<dbReference type="InterPro" id="IPR019533">
    <property type="entry name" value="Peptidase_S26"/>
</dbReference>
<dbReference type="PRINTS" id="PR00727">
    <property type="entry name" value="LEADERPTASE"/>
</dbReference>
<keyword evidence="8 11" id="KW-0496">Mitochondrion</keyword>
<evidence type="ECO:0000256" key="2">
    <source>
        <dbReference type="ARBA" id="ARBA00007066"/>
    </source>
</evidence>
<proteinExistence type="inferred from homology"/>
<dbReference type="InterPro" id="IPR036286">
    <property type="entry name" value="LexA/Signal_pep-like_sf"/>
</dbReference>
<protein>
    <recommendedName>
        <fullName evidence="11">Mitochondrial inner membrane protease subunit</fullName>
        <ecNumber evidence="11">3.4.21.-</ecNumber>
    </recommendedName>
</protein>
<dbReference type="InterPro" id="IPR019756">
    <property type="entry name" value="Pept_S26A_signal_pept_1_Ser-AS"/>
</dbReference>
<dbReference type="AlphaFoldDB" id="A0A7S0DL37"/>
<evidence type="ECO:0000256" key="4">
    <source>
        <dbReference type="ARBA" id="ARBA00022692"/>
    </source>
</evidence>
<dbReference type="GO" id="GO:0006465">
    <property type="term" value="P:signal peptide processing"/>
    <property type="evidence" value="ECO:0007669"/>
    <property type="project" value="InterPro"/>
</dbReference>
<evidence type="ECO:0000256" key="1">
    <source>
        <dbReference type="ARBA" id="ARBA00004434"/>
    </source>
</evidence>
<evidence type="ECO:0000256" key="5">
    <source>
        <dbReference type="ARBA" id="ARBA00022792"/>
    </source>
</evidence>
<dbReference type="InterPro" id="IPR000223">
    <property type="entry name" value="Pept_S26A_signal_pept_1"/>
</dbReference>
<dbReference type="PANTHER" id="PTHR46041:SF2">
    <property type="entry name" value="MITOCHONDRIAL INNER MEMBRANE PROTEASE SUBUNIT 2"/>
    <property type="match status" value="1"/>
</dbReference>
<dbReference type="EC" id="3.4.21.-" evidence="11"/>
<keyword evidence="9" id="KW-0472">Membrane</keyword>
<dbReference type="Pfam" id="PF10502">
    <property type="entry name" value="Peptidase_S26"/>
    <property type="match status" value="2"/>
</dbReference>
<dbReference type="GO" id="GO:0004252">
    <property type="term" value="F:serine-type endopeptidase activity"/>
    <property type="evidence" value="ECO:0007669"/>
    <property type="project" value="InterPro"/>
</dbReference>
<evidence type="ECO:0000256" key="7">
    <source>
        <dbReference type="ARBA" id="ARBA00022989"/>
    </source>
</evidence>
<accession>A0A7S0DL37</accession>
<evidence type="ECO:0000256" key="3">
    <source>
        <dbReference type="ARBA" id="ARBA00022670"/>
    </source>
</evidence>
<dbReference type="InterPro" id="IPR019757">
    <property type="entry name" value="Pept_S26A_signal_pept_1_Lys-AS"/>
</dbReference>
<evidence type="ECO:0000256" key="6">
    <source>
        <dbReference type="ARBA" id="ARBA00022801"/>
    </source>
</evidence>
<dbReference type="GO" id="GO:0042720">
    <property type="term" value="C:mitochondrial inner membrane peptidase complex"/>
    <property type="evidence" value="ECO:0007669"/>
    <property type="project" value="InterPro"/>
</dbReference>
<reference evidence="13" key="1">
    <citation type="submission" date="2021-01" db="EMBL/GenBank/DDBJ databases">
        <authorList>
            <person name="Corre E."/>
            <person name="Pelletier E."/>
            <person name="Niang G."/>
            <person name="Scheremetjew M."/>
            <person name="Finn R."/>
            <person name="Kale V."/>
            <person name="Holt S."/>
            <person name="Cochrane G."/>
            <person name="Meng A."/>
            <person name="Brown T."/>
            <person name="Cohen L."/>
        </authorList>
    </citation>
    <scope>NUCLEOTIDE SEQUENCE</scope>
    <source>
        <strain evidence="13">CCMP2058</strain>
    </source>
</reference>
<feature type="domain" description="Peptidase S26" evidence="12">
    <location>
        <begin position="100"/>
        <end position="149"/>
    </location>
</feature>
<keyword evidence="4" id="KW-0812">Transmembrane</keyword>
<organism evidence="13">
    <name type="scientific">Amorphochlora amoebiformis</name>
    <dbReference type="NCBI Taxonomy" id="1561963"/>
    <lineage>
        <taxon>Eukaryota</taxon>
        <taxon>Sar</taxon>
        <taxon>Rhizaria</taxon>
        <taxon>Cercozoa</taxon>
        <taxon>Chlorarachniophyceae</taxon>
        <taxon>Amorphochlora</taxon>
    </lineage>
</organism>
<keyword evidence="7" id="KW-1133">Transmembrane helix</keyword>
<dbReference type="PROSITE" id="PS00760">
    <property type="entry name" value="SPASE_I_2"/>
    <property type="match status" value="1"/>
</dbReference>
<dbReference type="NCBIfam" id="TIGR02227">
    <property type="entry name" value="sigpep_I_bact"/>
    <property type="match status" value="1"/>
</dbReference>
<dbReference type="PANTHER" id="PTHR46041">
    <property type="entry name" value="MITOCHONDRIAL INNER MEMBRANE PROTEASE SUBUNIT 2"/>
    <property type="match status" value="1"/>
</dbReference>
<evidence type="ECO:0000313" key="13">
    <source>
        <dbReference type="EMBL" id="CAD8458301.1"/>
    </source>
</evidence>
<sequence>MWRAGQLLRTAKAVVVTVPPAILVHDVVGKVAEIRGASMQPTLNPIPYEKNDWVAVRKFFYSPKRGDVVIARNPSDPSEYIVKRILGLPGDMVKVQQQPNSSSPYSYNTQVPRGHCWLEGDNFGRSNDSNSFGPAPLALIQGKVSFIFWPPTRFGFVHSVEPGTERVPYKSNMIDTQSTSWLSWLF</sequence>
<keyword evidence="6 11" id="KW-0378">Hydrolase</keyword>
<dbReference type="GO" id="GO:0006627">
    <property type="term" value="P:protein processing involved in protein targeting to mitochondrion"/>
    <property type="evidence" value="ECO:0007669"/>
    <property type="project" value="InterPro"/>
</dbReference>
<evidence type="ECO:0000256" key="9">
    <source>
        <dbReference type="ARBA" id="ARBA00023136"/>
    </source>
</evidence>
<evidence type="ECO:0000256" key="11">
    <source>
        <dbReference type="RuleBase" id="RU362041"/>
    </source>
</evidence>
<comment type="similarity">
    <text evidence="2">Belongs to the peptidase S26 family. IMP2 subfamily.</text>
</comment>
<evidence type="ECO:0000256" key="10">
    <source>
        <dbReference type="PIRSR" id="PIRSR600223-1"/>
    </source>
</evidence>
<evidence type="ECO:0000256" key="8">
    <source>
        <dbReference type="ARBA" id="ARBA00023128"/>
    </source>
</evidence>
<dbReference type="EMBL" id="HBEM01025419">
    <property type="protein sequence ID" value="CAD8458301.1"/>
    <property type="molecule type" value="Transcribed_RNA"/>
</dbReference>
<dbReference type="PROSITE" id="PS00501">
    <property type="entry name" value="SPASE_I_1"/>
    <property type="match status" value="1"/>
</dbReference>
<feature type="active site" evidence="10">
    <location>
        <position position="38"/>
    </location>
</feature>